<dbReference type="Proteomes" id="UP000634134">
    <property type="component" value="Unassembled WGS sequence"/>
</dbReference>
<dbReference type="PROSITE" id="PS50977">
    <property type="entry name" value="HTH_TETR_2"/>
    <property type="match status" value="1"/>
</dbReference>
<dbReference type="InterPro" id="IPR001647">
    <property type="entry name" value="HTH_TetR"/>
</dbReference>
<dbReference type="InterPro" id="IPR036271">
    <property type="entry name" value="Tet_transcr_reg_TetR-rel_C_sf"/>
</dbReference>
<feature type="DNA-binding region" description="H-T-H motif" evidence="2">
    <location>
        <begin position="29"/>
        <end position="48"/>
    </location>
</feature>
<name>A0ABR9WDV9_9BACT</name>
<evidence type="ECO:0000313" key="5">
    <source>
        <dbReference type="Proteomes" id="UP000634134"/>
    </source>
</evidence>
<dbReference type="SUPFAM" id="SSF46689">
    <property type="entry name" value="Homeodomain-like"/>
    <property type="match status" value="1"/>
</dbReference>
<dbReference type="Pfam" id="PF00440">
    <property type="entry name" value="TetR_N"/>
    <property type="match status" value="1"/>
</dbReference>
<proteinExistence type="predicted"/>
<reference evidence="5" key="1">
    <citation type="submission" date="2023-07" db="EMBL/GenBank/DDBJ databases">
        <title>Dyadobacter sp. nov 'subterranea' isolated from contaminted grondwater.</title>
        <authorList>
            <person name="Szabo I."/>
            <person name="Al-Omari J."/>
            <person name="Szerdahelyi S.G."/>
            <person name="Rado J."/>
        </authorList>
    </citation>
    <scope>NUCLEOTIDE SEQUENCE [LARGE SCALE GENOMIC DNA]</scope>
    <source>
        <strain evidence="5">UP-52</strain>
    </source>
</reference>
<evidence type="ECO:0000256" key="2">
    <source>
        <dbReference type="PROSITE-ProRule" id="PRU00335"/>
    </source>
</evidence>
<dbReference type="EMBL" id="JACYGY010000001">
    <property type="protein sequence ID" value="MBE9463615.1"/>
    <property type="molecule type" value="Genomic_DNA"/>
</dbReference>
<keyword evidence="1 2" id="KW-0238">DNA-binding</keyword>
<protein>
    <submittedName>
        <fullName evidence="4">TetR/AcrR family transcriptional regulator</fullName>
    </submittedName>
</protein>
<dbReference type="SUPFAM" id="SSF48498">
    <property type="entry name" value="Tetracyclin repressor-like, C-terminal domain"/>
    <property type="match status" value="1"/>
</dbReference>
<keyword evidence="5" id="KW-1185">Reference proteome</keyword>
<dbReference type="RefSeq" id="WP_194121733.1">
    <property type="nucleotide sequence ID" value="NZ_JACYGY010000001.1"/>
</dbReference>
<dbReference type="PANTHER" id="PTHR43479:SF11">
    <property type="entry name" value="ACREF_ENVCD OPERON REPRESSOR-RELATED"/>
    <property type="match status" value="1"/>
</dbReference>
<dbReference type="InterPro" id="IPR050624">
    <property type="entry name" value="HTH-type_Tx_Regulator"/>
</dbReference>
<accession>A0ABR9WDV9</accession>
<evidence type="ECO:0000256" key="1">
    <source>
        <dbReference type="ARBA" id="ARBA00023125"/>
    </source>
</evidence>
<feature type="domain" description="HTH tetR-type" evidence="3">
    <location>
        <begin position="6"/>
        <end position="66"/>
    </location>
</feature>
<gene>
    <name evidence="4" type="ORF">IEE83_17135</name>
</gene>
<evidence type="ECO:0000313" key="4">
    <source>
        <dbReference type="EMBL" id="MBE9463615.1"/>
    </source>
</evidence>
<evidence type="ECO:0000259" key="3">
    <source>
        <dbReference type="PROSITE" id="PS50977"/>
    </source>
</evidence>
<sequence>MRTRDTNKQDLVKKMAIETIVKYGLEGFTIAKLARACNISVGTPYVYYQDKDDLIIQIVLEEGAKMEAAMNKNFDPDSSLEDGLRVQWKNRVDYMIENPLTGRFFDQISSSTYHEQLLEKFHGNSEWLNEFRENIERFITNAVDRNELDPMPFEVYWTIAFAPLNALVRFHLQGRSITGKSFQMSDDVLWETFDRVLMALKK</sequence>
<organism evidence="4 5">
    <name type="scientific">Dyadobacter subterraneus</name>
    <dbReference type="NCBI Taxonomy" id="2773304"/>
    <lineage>
        <taxon>Bacteria</taxon>
        <taxon>Pseudomonadati</taxon>
        <taxon>Bacteroidota</taxon>
        <taxon>Cytophagia</taxon>
        <taxon>Cytophagales</taxon>
        <taxon>Spirosomataceae</taxon>
        <taxon>Dyadobacter</taxon>
    </lineage>
</organism>
<comment type="caution">
    <text evidence="4">The sequence shown here is derived from an EMBL/GenBank/DDBJ whole genome shotgun (WGS) entry which is preliminary data.</text>
</comment>
<dbReference type="PANTHER" id="PTHR43479">
    <property type="entry name" value="ACREF/ENVCD OPERON REPRESSOR-RELATED"/>
    <property type="match status" value="1"/>
</dbReference>
<dbReference type="InterPro" id="IPR009057">
    <property type="entry name" value="Homeodomain-like_sf"/>
</dbReference>
<dbReference type="Gene3D" id="1.10.357.10">
    <property type="entry name" value="Tetracycline Repressor, domain 2"/>
    <property type="match status" value="1"/>
</dbReference>